<dbReference type="RefSeq" id="WP_143086442.1">
    <property type="nucleotide sequence ID" value="NZ_FOEF01000029.1"/>
</dbReference>
<proteinExistence type="predicted"/>
<dbReference type="AlphaFoldDB" id="A0A1H8YNF0"/>
<organism evidence="1 2">
    <name type="scientific">Amycolatopsis saalfeldensis</name>
    <dbReference type="NCBI Taxonomy" id="394193"/>
    <lineage>
        <taxon>Bacteria</taxon>
        <taxon>Bacillati</taxon>
        <taxon>Actinomycetota</taxon>
        <taxon>Actinomycetes</taxon>
        <taxon>Pseudonocardiales</taxon>
        <taxon>Pseudonocardiaceae</taxon>
        <taxon>Amycolatopsis</taxon>
    </lineage>
</organism>
<dbReference type="Proteomes" id="UP000198582">
    <property type="component" value="Unassembled WGS sequence"/>
</dbReference>
<evidence type="ECO:0000313" key="2">
    <source>
        <dbReference type="Proteomes" id="UP000198582"/>
    </source>
</evidence>
<protein>
    <recommendedName>
        <fullName evidence="3">3'-phosphoadenosine 5'-phosphosulfate sulfotransferase (PAPS reductase)/FAD synthetase</fullName>
    </recommendedName>
</protein>
<dbReference type="STRING" id="394193.SAMN04489732_129135"/>
<gene>
    <name evidence="1" type="ORF">SAMN04489732_129135</name>
</gene>
<sequence length="397" mass="44450">MSMDAVTMDLFSTAPAPAAEPVHLVSWGLGVESSGYLVEVLSDPDRHGVDPANMIVLHAVVGSEWTQTYTDAEQFLLPLLADRRVRTVQLARGGPRDSDGIVVLDDTTRPHRVNRRGPWTLAEESRLSGTVPQLSHRRCSLKFKGWPLDTWIAANLGGRKYDHVIGYSVEETARAKRDLVYATATRTPVHPLISWGWTREACLSRLLAEFGVIWKKSACFFCPYSGGRSLENTLTRMRENPDEAATALLLEEPAVKLNPKSKLYGTHSLLERLVEDGNHIAVDLFLGRLEQQPWSVYDVRRIHFAAKNDRARKGTSWRSVRPLFTGSAAEARAWLTQAGPPDRDDRVWMRRQDDAAFYPRGEHFLVATTAGIAEKRRASFAEQWARIVGDTLTNGPQ</sequence>
<keyword evidence="2" id="KW-1185">Reference proteome</keyword>
<reference evidence="2" key="1">
    <citation type="submission" date="2016-10" db="EMBL/GenBank/DDBJ databases">
        <authorList>
            <person name="Varghese N."/>
            <person name="Submissions S."/>
        </authorList>
    </citation>
    <scope>NUCLEOTIDE SEQUENCE [LARGE SCALE GENOMIC DNA]</scope>
    <source>
        <strain evidence="2">DSM 44993</strain>
    </source>
</reference>
<accession>A0A1H8YNF0</accession>
<name>A0A1H8YNF0_9PSEU</name>
<dbReference type="OrthoDB" id="4503947at2"/>
<evidence type="ECO:0008006" key="3">
    <source>
        <dbReference type="Google" id="ProtNLM"/>
    </source>
</evidence>
<evidence type="ECO:0000313" key="1">
    <source>
        <dbReference type="EMBL" id="SEP53689.1"/>
    </source>
</evidence>
<dbReference type="EMBL" id="FOEF01000029">
    <property type="protein sequence ID" value="SEP53689.1"/>
    <property type="molecule type" value="Genomic_DNA"/>
</dbReference>